<dbReference type="EMBL" id="OZ037944">
    <property type="protein sequence ID" value="CAL1694667.1"/>
    <property type="molecule type" value="Genomic_DNA"/>
</dbReference>
<keyword evidence="2" id="KW-1185">Reference proteome</keyword>
<proteinExistence type="predicted"/>
<dbReference type="Proteomes" id="UP001497453">
    <property type="component" value="Chromosome 1"/>
</dbReference>
<accession>A0ABP1CG64</accession>
<gene>
    <name evidence="1" type="ORF">GFSPODELE1_LOCUS420</name>
</gene>
<evidence type="ECO:0000313" key="2">
    <source>
        <dbReference type="Proteomes" id="UP001497453"/>
    </source>
</evidence>
<organism evidence="1 2">
    <name type="scientific">Somion occarium</name>
    <dbReference type="NCBI Taxonomy" id="3059160"/>
    <lineage>
        <taxon>Eukaryota</taxon>
        <taxon>Fungi</taxon>
        <taxon>Dikarya</taxon>
        <taxon>Basidiomycota</taxon>
        <taxon>Agaricomycotina</taxon>
        <taxon>Agaricomycetes</taxon>
        <taxon>Polyporales</taxon>
        <taxon>Cerrenaceae</taxon>
        <taxon>Somion</taxon>
    </lineage>
</organism>
<sequence length="89" mass="10224">MYFASDYGAYFRTNVPRSSVTERCPRDEMVFGVRKRALYQPAALCSSGDASQASYATGRFFEGRIGNESDTMLLNFGWKGYKREQRRRS</sequence>
<reference evidence="2" key="1">
    <citation type="submission" date="2024-04" db="EMBL/GenBank/DDBJ databases">
        <authorList>
            <person name="Shaw F."/>
            <person name="Minotto A."/>
        </authorList>
    </citation>
    <scope>NUCLEOTIDE SEQUENCE [LARGE SCALE GENOMIC DNA]</scope>
</reference>
<name>A0ABP1CG64_9APHY</name>
<protein>
    <submittedName>
        <fullName evidence="1">Uncharacterized protein</fullName>
    </submittedName>
</protein>
<evidence type="ECO:0000313" key="1">
    <source>
        <dbReference type="EMBL" id="CAL1694667.1"/>
    </source>
</evidence>